<dbReference type="CDD" id="cd03215">
    <property type="entry name" value="ABC_Carb_Monos_II"/>
    <property type="match status" value="1"/>
</dbReference>
<keyword evidence="3" id="KW-0547">Nucleotide-binding</keyword>
<dbReference type="Gene3D" id="3.40.50.300">
    <property type="entry name" value="P-loop containing nucleotide triphosphate hydrolases"/>
    <property type="match status" value="2"/>
</dbReference>
<sequence>MSEVLLEVKGMCKNYGPITALKNVNLTVCRGQVHGLVGENGSGKSTITSIAAGMQPRTSGQMTFLGKEWNPSSMIEAQRNGFSMILQEANTIPGCTVAENLFAGKENEFSKFSLVQKRRMNREADEILDRFGIHHMRGKDPIDRFGFEDRKLLEIARAVTEDTQILVVDETTTALSLEGRDILYKVVDDMVANNKAVIFISHDMDEIMERCNILTVLRDGEIRGTITKEEMEAPDAVRTIRQLMVGRDIGEKMYRTDFDASCSDDVALEFEHVTGPNVKDFSLQLHRGEIVGIGGLSGCGMHEVGRMAFGMEEVDKGHVRSNGKEVLSAKDAVARKIGYISKNRDTEAVILQGSIESNINLPSLSDLTVGGILSPRKKKKLSNEHIDLLEIKCRNGNQWVSTLSGGNKQKVSFAKWIAKGAEIIIMDCPTRGVDIGVKQAMYGLIDQMKQEGKAILMISEEMSELIGMSDRLIVMKDSKIAKEFKRSASLSETDVIEYMI</sequence>
<evidence type="ECO:0000313" key="6">
    <source>
        <dbReference type="EMBL" id="PHU37709.1"/>
    </source>
</evidence>
<dbReference type="InterPro" id="IPR003593">
    <property type="entry name" value="AAA+_ATPase"/>
</dbReference>
<comment type="caution">
    <text evidence="6">The sequence shown here is derived from an EMBL/GenBank/DDBJ whole genome shotgun (WGS) entry which is preliminary data.</text>
</comment>
<accession>A0A2G3E392</accession>
<proteinExistence type="predicted"/>
<dbReference type="PANTHER" id="PTHR43790">
    <property type="entry name" value="CARBOHYDRATE TRANSPORT ATP-BINDING PROTEIN MG119-RELATED"/>
    <property type="match status" value="1"/>
</dbReference>
<keyword evidence="4 6" id="KW-0067">ATP-binding</keyword>
<dbReference type="InterPro" id="IPR003439">
    <property type="entry name" value="ABC_transporter-like_ATP-bd"/>
</dbReference>
<evidence type="ECO:0000256" key="2">
    <source>
        <dbReference type="ARBA" id="ARBA00022737"/>
    </source>
</evidence>
<reference evidence="6 7" key="1">
    <citation type="submission" date="2017-10" db="EMBL/GenBank/DDBJ databases">
        <title>Resolving the taxonomy of Roseburia spp., Eubacterium rectale and Agathobacter spp. through phylogenomic analysis.</title>
        <authorList>
            <person name="Sheridan P.O."/>
            <person name="Walker A.W."/>
            <person name="Duncan S.H."/>
            <person name="Scott K.P."/>
            <person name="Toole P.W.O."/>
            <person name="Luis P."/>
            <person name="Flint H.J."/>
        </authorList>
    </citation>
    <scope>NUCLEOTIDE SEQUENCE [LARGE SCALE GENOMIC DNA]</scope>
    <source>
        <strain evidence="6 7">JK623</strain>
    </source>
</reference>
<keyword evidence="1" id="KW-0813">Transport</keyword>
<dbReference type="EMBL" id="PDYG01000031">
    <property type="protein sequence ID" value="PHU37709.1"/>
    <property type="molecule type" value="Genomic_DNA"/>
</dbReference>
<reference evidence="6 7" key="2">
    <citation type="submission" date="2017-10" db="EMBL/GenBank/DDBJ databases">
        <authorList>
            <person name="Banno H."/>
            <person name="Chua N.-H."/>
        </authorList>
    </citation>
    <scope>NUCLEOTIDE SEQUENCE [LARGE SCALE GENOMIC DNA]</scope>
    <source>
        <strain evidence="6 7">JK623</strain>
    </source>
</reference>
<evidence type="ECO:0000256" key="3">
    <source>
        <dbReference type="ARBA" id="ARBA00022741"/>
    </source>
</evidence>
<dbReference type="SMART" id="SM00382">
    <property type="entry name" value="AAA"/>
    <property type="match status" value="2"/>
</dbReference>
<dbReference type="AlphaFoldDB" id="A0A2G3E392"/>
<dbReference type="InterPro" id="IPR027417">
    <property type="entry name" value="P-loop_NTPase"/>
</dbReference>
<name>A0A2G3E392_9FIRM</name>
<evidence type="ECO:0000256" key="1">
    <source>
        <dbReference type="ARBA" id="ARBA00022448"/>
    </source>
</evidence>
<dbReference type="Pfam" id="PF00005">
    <property type="entry name" value="ABC_tran"/>
    <property type="match status" value="2"/>
</dbReference>
<dbReference type="GO" id="GO:0005524">
    <property type="term" value="F:ATP binding"/>
    <property type="evidence" value="ECO:0007669"/>
    <property type="project" value="UniProtKB-KW"/>
</dbReference>
<protein>
    <submittedName>
        <fullName evidence="6">Sugar ABC transporter ATP-binding protein</fullName>
    </submittedName>
</protein>
<feature type="domain" description="ABC transporter" evidence="5">
    <location>
        <begin position="261"/>
        <end position="500"/>
    </location>
</feature>
<dbReference type="CDD" id="cd03216">
    <property type="entry name" value="ABC_Carb_Monos_I"/>
    <property type="match status" value="1"/>
</dbReference>
<dbReference type="GO" id="GO:0016887">
    <property type="term" value="F:ATP hydrolysis activity"/>
    <property type="evidence" value="ECO:0007669"/>
    <property type="project" value="InterPro"/>
</dbReference>
<dbReference type="InterPro" id="IPR017871">
    <property type="entry name" value="ABC_transporter-like_CS"/>
</dbReference>
<dbReference type="PROSITE" id="PS00211">
    <property type="entry name" value="ABC_TRANSPORTER_1"/>
    <property type="match status" value="1"/>
</dbReference>
<evidence type="ECO:0000256" key="4">
    <source>
        <dbReference type="ARBA" id="ARBA00022840"/>
    </source>
</evidence>
<organism evidence="6 7">
    <name type="scientific">Agathobacter ruminis</name>
    <dbReference type="NCBI Taxonomy" id="1712665"/>
    <lineage>
        <taxon>Bacteria</taxon>
        <taxon>Bacillati</taxon>
        <taxon>Bacillota</taxon>
        <taxon>Clostridia</taxon>
        <taxon>Lachnospirales</taxon>
        <taxon>Lachnospiraceae</taxon>
        <taxon>Agathobacter</taxon>
    </lineage>
</organism>
<gene>
    <name evidence="6" type="ORF">CSX02_06385</name>
</gene>
<dbReference type="Proteomes" id="UP000224563">
    <property type="component" value="Unassembled WGS sequence"/>
</dbReference>
<evidence type="ECO:0000313" key="7">
    <source>
        <dbReference type="Proteomes" id="UP000224563"/>
    </source>
</evidence>
<dbReference type="SUPFAM" id="SSF52540">
    <property type="entry name" value="P-loop containing nucleoside triphosphate hydrolases"/>
    <property type="match status" value="2"/>
</dbReference>
<keyword evidence="7" id="KW-1185">Reference proteome</keyword>
<dbReference type="InterPro" id="IPR050107">
    <property type="entry name" value="ABC_carbohydrate_import_ATPase"/>
</dbReference>
<dbReference type="PROSITE" id="PS50893">
    <property type="entry name" value="ABC_TRANSPORTER_2"/>
    <property type="match status" value="2"/>
</dbReference>
<dbReference type="PANTHER" id="PTHR43790:SF9">
    <property type="entry name" value="GALACTOFURANOSE TRANSPORTER ATP-BINDING PROTEIN YTFR"/>
    <property type="match status" value="1"/>
</dbReference>
<dbReference type="RefSeq" id="WP_031542229.1">
    <property type="nucleotide sequence ID" value="NZ_JANSWH010000067.1"/>
</dbReference>
<evidence type="ECO:0000259" key="5">
    <source>
        <dbReference type="PROSITE" id="PS50893"/>
    </source>
</evidence>
<keyword evidence="2" id="KW-0677">Repeat</keyword>
<feature type="domain" description="ABC transporter" evidence="5">
    <location>
        <begin position="6"/>
        <end position="244"/>
    </location>
</feature>